<dbReference type="EMBL" id="JBHSIT010000019">
    <property type="protein sequence ID" value="MFC4913714.1"/>
    <property type="molecule type" value="Genomic_DNA"/>
</dbReference>
<evidence type="ECO:0000256" key="2">
    <source>
        <dbReference type="SAM" id="Phobius"/>
    </source>
</evidence>
<dbReference type="RefSeq" id="WP_378264897.1">
    <property type="nucleotide sequence ID" value="NZ_JBHSIT010000019.1"/>
</dbReference>
<dbReference type="InterPro" id="IPR051675">
    <property type="entry name" value="Endo/Exo/Phosphatase_dom_1"/>
</dbReference>
<evidence type="ECO:0000313" key="4">
    <source>
        <dbReference type="Proteomes" id="UP001595872"/>
    </source>
</evidence>
<keyword evidence="2" id="KW-0812">Transmembrane</keyword>
<gene>
    <name evidence="3" type="ORF">ACFPCY_40925</name>
</gene>
<feature type="transmembrane region" description="Helical" evidence="2">
    <location>
        <begin position="89"/>
        <end position="112"/>
    </location>
</feature>
<reference evidence="4" key="1">
    <citation type="journal article" date="2019" name="Int. J. Syst. Evol. Microbiol.">
        <title>The Global Catalogue of Microorganisms (GCM) 10K type strain sequencing project: providing services to taxonomists for standard genome sequencing and annotation.</title>
        <authorList>
            <consortium name="The Broad Institute Genomics Platform"/>
            <consortium name="The Broad Institute Genome Sequencing Center for Infectious Disease"/>
            <person name="Wu L."/>
            <person name="Ma J."/>
        </authorList>
    </citation>
    <scope>NUCLEOTIDE SEQUENCE [LARGE SCALE GENOMIC DNA]</scope>
    <source>
        <strain evidence="4">KLKA75</strain>
    </source>
</reference>
<accession>A0ABV9UCX3</accession>
<evidence type="ECO:0000256" key="1">
    <source>
        <dbReference type="SAM" id="MobiDB-lite"/>
    </source>
</evidence>
<dbReference type="GO" id="GO:0003677">
    <property type="term" value="F:DNA binding"/>
    <property type="evidence" value="ECO:0007669"/>
    <property type="project" value="UniProtKB-KW"/>
</dbReference>
<name>A0ABV9UCX3_9ACTN</name>
<proteinExistence type="predicted"/>
<keyword evidence="2" id="KW-1133">Transmembrane helix</keyword>
<dbReference type="PANTHER" id="PTHR21180">
    <property type="entry name" value="ENDONUCLEASE/EXONUCLEASE/PHOSPHATASE FAMILY DOMAIN-CONTAINING PROTEIN 1"/>
    <property type="match status" value="1"/>
</dbReference>
<protein>
    <submittedName>
        <fullName evidence="3">ComEA family DNA-binding protein</fullName>
    </submittedName>
</protein>
<dbReference type="InterPro" id="IPR010994">
    <property type="entry name" value="RuvA_2-like"/>
</dbReference>
<keyword evidence="4" id="KW-1185">Reference proteome</keyword>
<comment type="caution">
    <text evidence="3">The sequence shown here is derived from an EMBL/GenBank/DDBJ whole genome shotgun (WGS) entry which is preliminary data.</text>
</comment>
<dbReference type="PANTHER" id="PTHR21180:SF32">
    <property type="entry name" value="ENDONUCLEASE_EXONUCLEASE_PHOSPHATASE FAMILY DOMAIN-CONTAINING PROTEIN 1"/>
    <property type="match status" value="1"/>
</dbReference>
<keyword evidence="3" id="KW-0238">DNA-binding</keyword>
<dbReference type="Gene3D" id="1.10.150.280">
    <property type="entry name" value="AF1531-like domain"/>
    <property type="match status" value="1"/>
</dbReference>
<dbReference type="Pfam" id="PF12836">
    <property type="entry name" value="HHH_3"/>
    <property type="match status" value="1"/>
</dbReference>
<feature type="transmembrane region" description="Helical" evidence="2">
    <location>
        <begin position="65"/>
        <end position="83"/>
    </location>
</feature>
<keyword evidence="2" id="KW-0472">Membrane</keyword>
<feature type="region of interest" description="Disordered" evidence="1">
    <location>
        <begin position="1"/>
        <end position="26"/>
    </location>
</feature>
<dbReference type="SUPFAM" id="SSF47781">
    <property type="entry name" value="RuvA domain 2-like"/>
    <property type="match status" value="1"/>
</dbReference>
<organism evidence="3 4">
    <name type="scientific">Actinomadura gamaensis</name>
    <dbReference type="NCBI Taxonomy" id="1763541"/>
    <lineage>
        <taxon>Bacteria</taxon>
        <taxon>Bacillati</taxon>
        <taxon>Actinomycetota</taxon>
        <taxon>Actinomycetes</taxon>
        <taxon>Streptosporangiales</taxon>
        <taxon>Thermomonosporaceae</taxon>
        <taxon>Actinomadura</taxon>
    </lineage>
</organism>
<evidence type="ECO:0000313" key="3">
    <source>
        <dbReference type="EMBL" id="MFC4913714.1"/>
    </source>
</evidence>
<dbReference type="Proteomes" id="UP001595872">
    <property type="component" value="Unassembled WGS sequence"/>
</dbReference>
<feature type="transmembrane region" description="Helical" evidence="2">
    <location>
        <begin position="35"/>
        <end position="58"/>
    </location>
</feature>
<sequence length="237" mass="25310">MTPGSKPPFPDGPLPPGRPPIPVGPQPQPLVPRGVGWAFIPFATLGWGTPPTLLYGALKARSPGLAVAAASYTAGIGLCVYLWSLADPLAFLLGGFLMTLLWIAGTINAFAVRSTVFPRGESRSPANEHAVRVAKYRRVLRADARRLAAEDPALAHELGIGRPDLPRTYDDGGLVDVNHASARALGTLPGMTPELVERIVRHRDEHGGFISVEELAVDVDLPPALPPKLKEYAIFLD</sequence>